<dbReference type="EMBL" id="JADEXP010000157">
    <property type="protein sequence ID" value="MBE9068304.1"/>
    <property type="molecule type" value="Genomic_DNA"/>
</dbReference>
<protein>
    <submittedName>
        <fullName evidence="1">Uncharacterized protein</fullName>
    </submittedName>
</protein>
<dbReference type="AlphaFoldDB" id="A0A929FAM6"/>
<evidence type="ECO:0000313" key="2">
    <source>
        <dbReference type="Proteomes" id="UP000615026"/>
    </source>
</evidence>
<dbReference type="RefSeq" id="WP_193994252.1">
    <property type="nucleotide sequence ID" value="NZ_JADEXP010000157.1"/>
</dbReference>
<reference evidence="1" key="1">
    <citation type="submission" date="2020-10" db="EMBL/GenBank/DDBJ databases">
        <authorList>
            <person name="Castelo-Branco R."/>
            <person name="Eusebio N."/>
            <person name="Adriana R."/>
            <person name="Vieira A."/>
            <person name="Brugerolle De Fraissinette N."/>
            <person name="Rezende De Castro R."/>
            <person name="Schneider M.P."/>
            <person name="Vasconcelos V."/>
            <person name="Leao P.N."/>
        </authorList>
    </citation>
    <scope>NUCLEOTIDE SEQUENCE</scope>
    <source>
        <strain evidence="1">LEGE 11479</strain>
    </source>
</reference>
<dbReference type="Proteomes" id="UP000615026">
    <property type="component" value="Unassembled WGS sequence"/>
</dbReference>
<proteinExistence type="predicted"/>
<sequence>MMNNTPNVNQISAAQVANQLTNLKMEDILSVADVYYYANFFELKQPLPSSYQPPP</sequence>
<organism evidence="1 2">
    <name type="scientific">Leptolyngbya cf. ectocarpi LEGE 11479</name>
    <dbReference type="NCBI Taxonomy" id="1828722"/>
    <lineage>
        <taxon>Bacteria</taxon>
        <taxon>Bacillati</taxon>
        <taxon>Cyanobacteriota</taxon>
        <taxon>Cyanophyceae</taxon>
        <taxon>Leptolyngbyales</taxon>
        <taxon>Leptolyngbyaceae</taxon>
        <taxon>Leptolyngbya group</taxon>
        <taxon>Leptolyngbya</taxon>
    </lineage>
</organism>
<name>A0A929FAM6_LEPEC</name>
<keyword evidence="2" id="KW-1185">Reference proteome</keyword>
<comment type="caution">
    <text evidence="1">The sequence shown here is derived from an EMBL/GenBank/DDBJ whole genome shotgun (WGS) entry which is preliminary data.</text>
</comment>
<gene>
    <name evidence="1" type="ORF">IQ260_16755</name>
</gene>
<accession>A0A929FAM6</accession>
<evidence type="ECO:0000313" key="1">
    <source>
        <dbReference type="EMBL" id="MBE9068304.1"/>
    </source>
</evidence>